<accession>S5MQZ0</accession>
<dbReference type="GeneID" id="16479657"/>
<dbReference type="InterPro" id="IPR017907">
    <property type="entry name" value="Znf_RING_CS"/>
</dbReference>
<keyword evidence="5" id="KW-0175">Coiled coil</keyword>
<dbReference type="SUPFAM" id="SSF57850">
    <property type="entry name" value="RING/U-box"/>
    <property type="match status" value="1"/>
</dbReference>
<evidence type="ECO:0000256" key="2">
    <source>
        <dbReference type="ARBA" id="ARBA00022771"/>
    </source>
</evidence>
<evidence type="ECO:0000256" key="5">
    <source>
        <dbReference type="SAM" id="Coils"/>
    </source>
</evidence>
<dbReference type="PROSITE" id="PS50089">
    <property type="entry name" value="ZF_RING_2"/>
    <property type="match status" value="1"/>
</dbReference>
<feature type="domain" description="RING-type" evidence="7">
    <location>
        <begin position="224"/>
        <end position="272"/>
    </location>
</feature>
<dbReference type="CDD" id="cd16449">
    <property type="entry name" value="RING-HC"/>
    <property type="match status" value="1"/>
</dbReference>
<keyword evidence="3" id="KW-0862">Zinc</keyword>
<evidence type="ECO:0000256" key="6">
    <source>
        <dbReference type="SAM" id="MobiDB-lite"/>
    </source>
</evidence>
<feature type="region of interest" description="Disordered" evidence="6">
    <location>
        <begin position="1"/>
        <end position="82"/>
    </location>
</feature>
<dbReference type="PROSITE" id="PS00518">
    <property type="entry name" value="ZF_RING_1"/>
    <property type="match status" value="1"/>
</dbReference>
<keyword evidence="2 4" id="KW-0863">Zinc-finger</keyword>
<proteinExistence type="predicted"/>
<dbReference type="RefSeq" id="YP_008378359.1">
    <property type="nucleotide sequence ID" value="NC_021924.1"/>
</dbReference>
<evidence type="ECO:0000313" key="9">
    <source>
        <dbReference type="Proteomes" id="UP000208100"/>
    </source>
</evidence>
<dbReference type="GO" id="GO:0008270">
    <property type="term" value="F:zinc ion binding"/>
    <property type="evidence" value="ECO:0007669"/>
    <property type="project" value="UniProtKB-KW"/>
</dbReference>
<evidence type="ECO:0000256" key="1">
    <source>
        <dbReference type="ARBA" id="ARBA00022723"/>
    </source>
</evidence>
<evidence type="ECO:0000256" key="4">
    <source>
        <dbReference type="PROSITE-ProRule" id="PRU00175"/>
    </source>
</evidence>
<dbReference type="EMBL" id="KC961304">
    <property type="protein sequence ID" value="AGR57043.1"/>
    <property type="molecule type" value="Genomic_DNA"/>
</dbReference>
<dbReference type="OrthoDB" id="7654at10239"/>
<feature type="compositionally biased region" description="Basic residues" evidence="6">
    <location>
        <begin position="10"/>
        <end position="22"/>
    </location>
</feature>
<organism evidence="8 9">
    <name type="scientific">Choristoneura rosaceana nucleopolyhedrovirus</name>
    <dbReference type="NCBI Taxonomy" id="58094"/>
    <lineage>
        <taxon>Viruses</taxon>
        <taxon>Viruses incertae sedis</taxon>
        <taxon>Naldaviricetes</taxon>
        <taxon>Lefavirales</taxon>
        <taxon>Baculoviridae</taxon>
        <taxon>Alphabaculovirus</taxon>
        <taxon>Alphabaculovirus chorosaceanae</taxon>
    </lineage>
</organism>
<keyword evidence="9" id="KW-1185">Reference proteome</keyword>
<evidence type="ECO:0000256" key="3">
    <source>
        <dbReference type="ARBA" id="ARBA00022833"/>
    </source>
</evidence>
<evidence type="ECO:0000313" key="8">
    <source>
        <dbReference type="EMBL" id="AGR57043.1"/>
    </source>
</evidence>
<evidence type="ECO:0000259" key="7">
    <source>
        <dbReference type="PROSITE" id="PS50089"/>
    </source>
</evidence>
<keyword evidence="1" id="KW-0479">Metal-binding</keyword>
<sequence>MNRQIYVNSHVRRRRSGFRGRRLSYSPRIDAPAPTPRIDAPAPTPRIDAPAPTPRIDAPAPTPRIDAPAPTPRIDAPTPAPRSSILSRRAAEEYVQAWHTIGDTNEPVTLHFVHNNADYLVHGNAPFSTRDFEEDNDVHNNVGERAHHRAVQLHERLQQTEQTEAPSPNYSPVHTPVMHDLESPRQVWQDSSDDESEYGFPHYSSSDESEDGVAPPQVDMAVFCHICSCTFQDTKNYNSSFVTTLDCNHAVCFKCYINIIFKKRLYKCSMCNLATRVCRVYNHRGYVELMSTRSVCDKQAIKTHWAQLLDSNMSDNNVSDDTIEQNYVQALQSELAELRASTARAKEHLEEVIYTKNAELLEERDNRLKAQLRVDQLEEQVDELQDQTHTLRAKNFSIIASVEEFSDQFNEFSRQQTDRLDEFSRQQTDRLDEFSRQQRDRLDEFSGQQMNLLNNFRASIDD</sequence>
<feature type="region of interest" description="Disordered" evidence="6">
    <location>
        <begin position="184"/>
        <end position="214"/>
    </location>
</feature>
<dbReference type="InterPro" id="IPR001841">
    <property type="entry name" value="Znf_RING"/>
</dbReference>
<gene>
    <name evidence="8" type="primary">ie-2</name>
</gene>
<name>S5MQZ0_9ABAC</name>
<feature type="coiled-coil region" evidence="5">
    <location>
        <begin position="328"/>
        <end position="394"/>
    </location>
</feature>
<protein>
    <submittedName>
        <fullName evidence="8">IE-2</fullName>
    </submittedName>
</protein>
<reference evidence="8 9" key="1">
    <citation type="journal article" date="2013" name="PLoS ONE">
        <title>Comparative Genome Sequence Analysis of Choristoneura occidentalis Freeman and C. rosaceana Harris (Lepidoptera: Tortricidae) Alphabaculoviruses.</title>
        <authorList>
            <person name="Thumbi D.K."/>
            <person name="Beliveau C."/>
            <person name="Cusson M."/>
            <person name="Lapointe R."/>
            <person name="Lucarotti C.J."/>
        </authorList>
    </citation>
    <scope>NUCLEOTIDE SEQUENCE [LARGE SCALE GENOMIC DNA]</scope>
    <source>
        <strain evidence="8">NB_1</strain>
    </source>
</reference>
<dbReference type="KEGG" id="vg:16479657"/>
<dbReference type="Proteomes" id="UP000208100">
    <property type="component" value="Segment"/>
</dbReference>